<comment type="caution">
    <text evidence="2">The sequence shown here is derived from an EMBL/GenBank/DDBJ whole genome shotgun (WGS) entry which is preliminary data.</text>
</comment>
<dbReference type="GO" id="GO:0004519">
    <property type="term" value="F:endonuclease activity"/>
    <property type="evidence" value="ECO:0007669"/>
    <property type="project" value="UniProtKB-KW"/>
</dbReference>
<evidence type="ECO:0000313" key="2">
    <source>
        <dbReference type="EMBL" id="GAA4159697.1"/>
    </source>
</evidence>
<keyword evidence="2" id="KW-0255">Endonuclease</keyword>
<keyword evidence="2" id="KW-0378">Hydrolase</keyword>
<evidence type="ECO:0000259" key="1">
    <source>
        <dbReference type="SMART" id="SM00507"/>
    </source>
</evidence>
<reference evidence="2" key="2">
    <citation type="submission" date="2023-12" db="EMBL/GenBank/DDBJ databases">
        <authorList>
            <person name="Sun Q."/>
            <person name="Inoue M."/>
        </authorList>
    </citation>
    <scope>NUCLEOTIDE SEQUENCE</scope>
    <source>
        <strain evidence="2">JCM 17590</strain>
    </source>
</reference>
<reference evidence="2" key="1">
    <citation type="journal article" date="2014" name="Int. J. Syst. Evol. Microbiol.">
        <title>Complete genome of a new Firmicutes species belonging to the dominant human colonic microbiota ('Ruminococcus bicirculans') reveals two chromosomes and a selective capacity to utilize plant glucans.</title>
        <authorList>
            <consortium name="NISC Comparative Sequencing Program"/>
            <person name="Wegmann U."/>
            <person name="Louis P."/>
            <person name="Goesmann A."/>
            <person name="Henrissat B."/>
            <person name="Duncan S.H."/>
            <person name="Flint H.J."/>
        </authorList>
    </citation>
    <scope>NUCLEOTIDE SEQUENCE</scope>
    <source>
        <strain evidence="2">JCM 17590</strain>
    </source>
</reference>
<dbReference type="SMART" id="SM00507">
    <property type="entry name" value="HNHc"/>
    <property type="match status" value="1"/>
</dbReference>
<accession>A0ABP7ZJ48</accession>
<dbReference type="InterPro" id="IPR003615">
    <property type="entry name" value="HNH_nuc"/>
</dbReference>
<organism evidence="2 3">
    <name type="scientific">Gryllotalpicola daejeonensis</name>
    <dbReference type="NCBI Taxonomy" id="993087"/>
    <lineage>
        <taxon>Bacteria</taxon>
        <taxon>Bacillati</taxon>
        <taxon>Actinomycetota</taxon>
        <taxon>Actinomycetes</taxon>
        <taxon>Micrococcales</taxon>
        <taxon>Microbacteriaceae</taxon>
        <taxon>Gryllotalpicola</taxon>
    </lineage>
</organism>
<dbReference type="EMBL" id="BAABBV010000001">
    <property type="protein sequence ID" value="GAA4159697.1"/>
    <property type="molecule type" value="Genomic_DNA"/>
</dbReference>
<proteinExistence type="predicted"/>
<feature type="domain" description="HNH nuclease" evidence="1">
    <location>
        <begin position="89"/>
        <end position="144"/>
    </location>
</feature>
<dbReference type="Proteomes" id="UP001415169">
    <property type="component" value="Unassembled WGS sequence"/>
</dbReference>
<dbReference type="SUPFAM" id="SSF54060">
    <property type="entry name" value="His-Me finger endonucleases"/>
    <property type="match status" value="1"/>
</dbReference>
<evidence type="ECO:0000313" key="3">
    <source>
        <dbReference type="Proteomes" id="UP001415169"/>
    </source>
</evidence>
<dbReference type="CDD" id="cd00085">
    <property type="entry name" value="HNHc"/>
    <property type="match status" value="1"/>
</dbReference>
<dbReference type="InterPro" id="IPR044925">
    <property type="entry name" value="His-Me_finger_sf"/>
</dbReference>
<sequence>MAMVKCGNCGTLTRNAKFCSRSCSASFNNRGVRRYPVRDWGGCRNCGAALHEGQFVYCSELCSQLGRKNLTVQKWLEFGSNNVGRLSQSIRAYILDAQAGACALCGMPAEWNGAPLVFVLDHIDGNSQNNWRDNLRLVCPNCDSQLPTYKARNRGSGRHYRRVRYANGQSF</sequence>
<dbReference type="RefSeq" id="WP_344791086.1">
    <property type="nucleotide sequence ID" value="NZ_BAABBV010000001.1"/>
</dbReference>
<name>A0ABP7ZJ48_9MICO</name>
<protein>
    <submittedName>
        <fullName evidence="2">HNH endonuclease</fullName>
    </submittedName>
</protein>
<keyword evidence="3" id="KW-1185">Reference proteome</keyword>
<gene>
    <name evidence="2" type="ORF">GCM10022286_14510</name>
</gene>
<keyword evidence="2" id="KW-0540">Nuclease</keyword>